<name>A0A418Y9L0_9GAMM</name>
<protein>
    <submittedName>
        <fullName evidence="1">Uncharacterized protein</fullName>
    </submittedName>
</protein>
<dbReference type="RefSeq" id="WP_119912488.1">
    <property type="nucleotide sequence ID" value="NZ_QZCH01000047.1"/>
</dbReference>
<comment type="caution">
    <text evidence="1">The sequence shown here is derived from an EMBL/GenBank/DDBJ whole genome shotgun (WGS) entry which is preliminary data.</text>
</comment>
<dbReference type="AlphaFoldDB" id="A0A418Y9L0"/>
<gene>
    <name evidence="1" type="ORF">D1Z90_19595</name>
</gene>
<organism evidence="1 2">
    <name type="scientific">Motilimonas pumila</name>
    <dbReference type="NCBI Taxonomy" id="2303987"/>
    <lineage>
        <taxon>Bacteria</taxon>
        <taxon>Pseudomonadati</taxon>
        <taxon>Pseudomonadota</taxon>
        <taxon>Gammaproteobacteria</taxon>
        <taxon>Alteromonadales</taxon>
        <taxon>Alteromonadales genera incertae sedis</taxon>
        <taxon>Motilimonas</taxon>
    </lineage>
</organism>
<keyword evidence="2" id="KW-1185">Reference proteome</keyword>
<accession>A0A418Y9L0</accession>
<dbReference type="Proteomes" id="UP000283255">
    <property type="component" value="Unassembled WGS sequence"/>
</dbReference>
<proteinExistence type="predicted"/>
<evidence type="ECO:0000313" key="1">
    <source>
        <dbReference type="EMBL" id="RJG37759.1"/>
    </source>
</evidence>
<reference evidence="1 2" key="2">
    <citation type="submission" date="2019-01" db="EMBL/GenBank/DDBJ databases">
        <title>Motilimonas pumilus sp. nov., isolated from the gut of sea cucumber (Apostichopus japonicus).</title>
        <authorList>
            <person name="Wang F.-Q."/>
            <person name="Ren L.-H."/>
            <person name="Lin Y.-W."/>
            <person name="Sun G.-H."/>
            <person name="Du Z.-J."/>
            <person name="Zhao J.-X."/>
            <person name="Liu X.-J."/>
            <person name="Liu L.-J."/>
        </authorList>
    </citation>
    <scope>NUCLEOTIDE SEQUENCE [LARGE SCALE GENOMIC DNA]</scope>
    <source>
        <strain evidence="1 2">PLHSC7-2</strain>
    </source>
</reference>
<dbReference type="EMBL" id="QZCH01000047">
    <property type="protein sequence ID" value="RJG37759.1"/>
    <property type="molecule type" value="Genomic_DNA"/>
</dbReference>
<reference evidence="1 2" key="1">
    <citation type="submission" date="2018-09" db="EMBL/GenBank/DDBJ databases">
        <authorList>
            <person name="Wang F."/>
        </authorList>
    </citation>
    <scope>NUCLEOTIDE SEQUENCE [LARGE SCALE GENOMIC DNA]</scope>
    <source>
        <strain evidence="1 2">PLHSC7-2</strain>
    </source>
</reference>
<evidence type="ECO:0000313" key="2">
    <source>
        <dbReference type="Proteomes" id="UP000283255"/>
    </source>
</evidence>
<sequence>MARYIKSQQDYDYLHQYLSKKMGIENSERSTKWFSLEDDQKTTLAWCEYALSELELRRLKAAIRANRLTRIKPELRSSAVTTIKISNQAYEVLSKVSYENNCTIADALDFLVLKDK</sequence>